<evidence type="ECO:0000256" key="7">
    <source>
        <dbReference type="ARBA" id="ARBA00022840"/>
    </source>
</evidence>
<proteinExistence type="inferred from homology"/>
<name>A0A6V7U798_MELEN</name>
<dbReference type="GO" id="GO:0003684">
    <property type="term" value="F:damaged DNA binding"/>
    <property type="evidence" value="ECO:0007669"/>
    <property type="project" value="TreeGrafter"/>
</dbReference>
<evidence type="ECO:0000256" key="4">
    <source>
        <dbReference type="ARBA" id="ARBA00022454"/>
    </source>
</evidence>
<dbReference type="GO" id="GO:0005524">
    <property type="term" value="F:ATP binding"/>
    <property type="evidence" value="ECO:0007669"/>
    <property type="project" value="UniProtKB-KW"/>
</dbReference>
<keyword evidence="5" id="KW-0547">Nucleotide-binding</keyword>
<accession>A0A6V7U798</accession>
<comment type="similarity">
    <text evidence="3">Belongs to the SMC family. SMC6 subfamily.</text>
</comment>
<feature type="coiled-coil region" evidence="12">
    <location>
        <begin position="656"/>
        <end position="811"/>
    </location>
</feature>
<dbReference type="PANTHER" id="PTHR19306:SF6">
    <property type="entry name" value="STRUCTURAL MAINTENANCE OF CHROMOSOMES PROTEIN 6"/>
    <property type="match status" value="1"/>
</dbReference>
<sequence length="1110" mass="129851">MSSAVSKKRGFDDSFQSDDRRLAKRSLIMPEVAGKITCIELVNFMCHSSLTLNFDVNKYNCSYIIGPNGSGKSALFAALNIGLGGAGRSNERGKRINDYIKENENYSLIRIHISNEGPNSIPDYGDIIIVERHITHKISTVTIKTRLNEGKEEIVGKRRELDLILQQFNIDLENPLSWLSQDRARQFLQSMKPQRLYELYKKSSEMDGAEDLFRNIDTLFDELTRVVKSMDKEKTAKEAKYQQMKSRFDAVNQLSNKKEAIQRLYWYQLWAPVRDGKNEIEELGRKLKVNEDKKDEQVAKKDELIKEIGNINKQQKNFEEQLGAASSKFREHNEKLNELKRKARELNFDHHDLVDKVKRKQWNIDLYERQLQKANRELKDLVGSSGHDPETEKNKLKEKLTQIAAQMEAAELEQASYTNELGSIKVEYENLKKEFKENTDQHSVLERRRARIIEEKTLFEQSKADKLAIFGKDVPRLLELIDTNINSFKKRPIGPIGNYIKLKDKKWANPIEFCLKNMIGTFLCDSSEDRKALDEICKTLQIRKPNVITTEFADQKYDLFGREPPNEFTTILRVLDVENPTVLNYILDKVRAESVLLFEKDDVARNAMYPKPPKNASKAITLACSEVNPQRGSRPYQFFRDHSNFQARVLDNHFMASNLNDFNQQLEQSLEQLRQQSEKVEESKRSFQTLEFKLNNLRQKKTQTEARLNGLNERKYEIEEELNKLEDEGLSEDKITNLRSSIRESEDERNALQVKLTELEQSLAEKTEKMNEAENKIEASTKRADHLKNDYKQIENDIKSCQIQIEKNREKLEDCEGLTKRTDKLIGDYRRQIDGKTKSCEKKREEAEKNRNYLLENNAEIGDGVPDFDTIPETVQLNRDIEAIQNEIRNAEKNKEPVPTEADLINYKNIYIEFKAKLKVWTRRYNMLESMITARKRRFDLIRTSLPGKLECWFRDHMNYRGYKASLDVRDDDGTIMIKVVTHKAMEESFAEQSLDERDSRMQKKVLQDLKGLSGGERSYTTACFIMSLWKCMESPFRCMDEFDVFMDMVNRRYIMEMLADMAKDSKEVQFFFFTPQPIQELKRDMFEVFTLKRIAGIFNEEQQQQENQE</sequence>
<keyword evidence="4" id="KW-0158">Chromosome</keyword>
<reference evidence="13 14" key="1">
    <citation type="submission" date="2020-08" db="EMBL/GenBank/DDBJ databases">
        <authorList>
            <person name="Koutsovoulos G."/>
            <person name="Danchin GJ E."/>
        </authorList>
    </citation>
    <scope>NUCLEOTIDE SEQUENCE [LARGE SCALE GENOMIC DNA]</scope>
</reference>
<dbReference type="GO" id="GO:0005634">
    <property type="term" value="C:nucleus"/>
    <property type="evidence" value="ECO:0007669"/>
    <property type="project" value="UniProtKB-SubCell"/>
</dbReference>
<keyword evidence="6" id="KW-0227">DNA damage</keyword>
<evidence type="ECO:0000256" key="12">
    <source>
        <dbReference type="SAM" id="Coils"/>
    </source>
</evidence>
<dbReference type="GO" id="GO:0003697">
    <property type="term" value="F:single-stranded DNA binding"/>
    <property type="evidence" value="ECO:0007669"/>
    <property type="project" value="TreeGrafter"/>
</dbReference>
<evidence type="ECO:0000256" key="11">
    <source>
        <dbReference type="ARBA" id="ARBA00023242"/>
    </source>
</evidence>
<dbReference type="GO" id="GO:0030915">
    <property type="term" value="C:Smc5-Smc6 complex"/>
    <property type="evidence" value="ECO:0007669"/>
    <property type="project" value="TreeGrafter"/>
</dbReference>
<dbReference type="InterPro" id="IPR027417">
    <property type="entry name" value="P-loop_NTPase"/>
</dbReference>
<evidence type="ECO:0000313" key="13">
    <source>
        <dbReference type="EMBL" id="CAD2148276.1"/>
    </source>
</evidence>
<keyword evidence="7" id="KW-0067">ATP-binding</keyword>
<keyword evidence="8 12" id="KW-0175">Coiled coil</keyword>
<keyword evidence="11" id="KW-0539">Nucleus</keyword>
<evidence type="ECO:0000256" key="1">
    <source>
        <dbReference type="ARBA" id="ARBA00004123"/>
    </source>
</evidence>
<evidence type="ECO:0000256" key="2">
    <source>
        <dbReference type="ARBA" id="ARBA00004286"/>
    </source>
</evidence>
<dbReference type="SUPFAM" id="SSF52540">
    <property type="entry name" value="P-loop containing nucleoside triphosphate hydrolases"/>
    <property type="match status" value="1"/>
</dbReference>
<evidence type="ECO:0000256" key="10">
    <source>
        <dbReference type="ARBA" id="ARBA00023204"/>
    </source>
</evidence>
<evidence type="ECO:0000256" key="9">
    <source>
        <dbReference type="ARBA" id="ARBA00023172"/>
    </source>
</evidence>
<keyword evidence="10" id="KW-0234">DNA repair</keyword>
<dbReference type="GO" id="GO:0000724">
    <property type="term" value="P:double-strand break repair via homologous recombination"/>
    <property type="evidence" value="ECO:0007669"/>
    <property type="project" value="TreeGrafter"/>
</dbReference>
<feature type="coiled-coil region" evidence="12">
    <location>
        <begin position="273"/>
        <end position="448"/>
    </location>
</feature>
<organism evidence="13 14">
    <name type="scientific">Meloidogyne enterolobii</name>
    <name type="common">Root-knot nematode worm</name>
    <name type="synonym">Meloidogyne mayaguensis</name>
    <dbReference type="NCBI Taxonomy" id="390850"/>
    <lineage>
        <taxon>Eukaryota</taxon>
        <taxon>Metazoa</taxon>
        <taxon>Ecdysozoa</taxon>
        <taxon>Nematoda</taxon>
        <taxon>Chromadorea</taxon>
        <taxon>Rhabditida</taxon>
        <taxon>Tylenchina</taxon>
        <taxon>Tylenchomorpha</taxon>
        <taxon>Tylenchoidea</taxon>
        <taxon>Meloidogynidae</taxon>
        <taxon>Meloidogyninae</taxon>
        <taxon>Meloidogyne</taxon>
    </lineage>
</organism>
<dbReference type="Proteomes" id="UP000580250">
    <property type="component" value="Unassembled WGS sequence"/>
</dbReference>
<comment type="subcellular location">
    <subcellularLocation>
        <location evidence="2">Chromosome</location>
    </subcellularLocation>
    <subcellularLocation>
        <location evidence="1">Nucleus</location>
    </subcellularLocation>
</comment>
<gene>
    <name evidence="13" type="ORF">MENT_LOCUS9277</name>
</gene>
<dbReference type="AlphaFoldDB" id="A0A6V7U798"/>
<protein>
    <submittedName>
        <fullName evidence="13">Uncharacterized protein</fullName>
    </submittedName>
</protein>
<dbReference type="EMBL" id="CAJEWN010000041">
    <property type="protein sequence ID" value="CAD2148276.1"/>
    <property type="molecule type" value="Genomic_DNA"/>
</dbReference>
<keyword evidence="9" id="KW-0233">DNA recombination</keyword>
<dbReference type="PANTHER" id="PTHR19306">
    <property type="entry name" value="STRUCTURAL MAINTENANCE OF CHROMOSOMES 5,6 SMC5, SMC6"/>
    <property type="match status" value="1"/>
</dbReference>
<evidence type="ECO:0000313" key="14">
    <source>
        <dbReference type="Proteomes" id="UP000580250"/>
    </source>
</evidence>
<evidence type="ECO:0000256" key="6">
    <source>
        <dbReference type="ARBA" id="ARBA00022763"/>
    </source>
</evidence>
<dbReference type="Gene3D" id="1.10.287.1490">
    <property type="match status" value="1"/>
</dbReference>
<comment type="caution">
    <text evidence="13">The sequence shown here is derived from an EMBL/GenBank/DDBJ whole genome shotgun (WGS) entry which is preliminary data.</text>
</comment>
<dbReference type="OrthoDB" id="10072614at2759"/>
<evidence type="ECO:0000256" key="5">
    <source>
        <dbReference type="ARBA" id="ARBA00022741"/>
    </source>
</evidence>
<evidence type="ECO:0000256" key="8">
    <source>
        <dbReference type="ARBA" id="ARBA00023054"/>
    </source>
</evidence>
<dbReference type="Gene3D" id="3.40.50.300">
    <property type="entry name" value="P-loop containing nucleotide triphosphate hydrolases"/>
    <property type="match status" value="2"/>
</dbReference>
<evidence type="ECO:0000256" key="3">
    <source>
        <dbReference type="ARBA" id="ARBA00006793"/>
    </source>
</evidence>
<dbReference type="GO" id="GO:0016887">
    <property type="term" value="F:ATP hydrolysis activity"/>
    <property type="evidence" value="ECO:0007669"/>
    <property type="project" value="InterPro"/>
</dbReference>
<dbReference type="SUPFAM" id="SSF57997">
    <property type="entry name" value="Tropomyosin"/>
    <property type="match status" value="1"/>
</dbReference>
<dbReference type="GO" id="GO:0035861">
    <property type="term" value="C:site of double-strand break"/>
    <property type="evidence" value="ECO:0007669"/>
    <property type="project" value="TreeGrafter"/>
</dbReference>